<dbReference type="InterPro" id="IPR030395">
    <property type="entry name" value="GP_PDE_dom"/>
</dbReference>
<feature type="domain" description="GP-PDE" evidence="1">
    <location>
        <begin position="9"/>
        <end position="253"/>
    </location>
</feature>
<evidence type="ECO:0000313" key="3">
    <source>
        <dbReference type="Proteomes" id="UP000000448"/>
    </source>
</evidence>
<dbReference type="KEGG" id="nam:NAMH_0155"/>
<dbReference type="OrthoDB" id="9787897at2"/>
<protein>
    <submittedName>
        <fullName evidence="2">Glycerophosphoryl diester phosphodiesterase</fullName>
    </submittedName>
</protein>
<dbReference type="PANTHER" id="PTHR46211">
    <property type="entry name" value="GLYCEROPHOSPHORYL DIESTER PHOSPHODIESTERASE"/>
    <property type="match status" value="1"/>
</dbReference>
<reference evidence="2 3" key="1">
    <citation type="journal article" date="2009" name="PLoS Genet.">
        <title>Adaptations to submarine hydrothermal environments exemplified by the genome of Nautilia profundicola.</title>
        <authorList>
            <person name="Campbell B.J."/>
            <person name="Smith J.L."/>
            <person name="Hanson T.E."/>
            <person name="Klotz M.G."/>
            <person name="Stein L.Y."/>
            <person name="Lee C.K."/>
            <person name="Wu D."/>
            <person name="Robinson J.M."/>
            <person name="Khouri H.M."/>
            <person name="Eisen J.A."/>
            <person name="Cary S.C."/>
        </authorList>
    </citation>
    <scope>NUCLEOTIDE SEQUENCE [LARGE SCALE GENOMIC DNA]</scope>
    <source>
        <strain evidence="3">ATCC BAA-1463 / DSM 18972 / AmH</strain>
    </source>
</reference>
<dbReference type="EMBL" id="CP001279">
    <property type="protein sequence ID" value="ACM93198.1"/>
    <property type="molecule type" value="Genomic_DNA"/>
</dbReference>
<dbReference type="RefSeq" id="WP_015902250.1">
    <property type="nucleotide sequence ID" value="NC_012115.1"/>
</dbReference>
<sequence>MFKAFEKEHICIAHRGLRAFYPENTMPAFEKSLNRFDMFEFDVHYTKDLKPVVIHDGDLRELTDVSDRFDRYCVGELTLDEIKTLDNVSKFIKNNPFNKELNIQELSDMNKNSIPHLDEVLAFIKQHSFPANLEIKDSDIDEDYIIKDLRERIEKFGVKDLVLISSYNHGYIKKLQKYHTAALFDYEMKDLKAYLKDLNVCAYHIDIDNFNKKTVSELLKENIYTNVYTVNDKKKILDLFKMGVKGVFCDYFS</sequence>
<dbReference type="eggNOG" id="COG0584">
    <property type="taxonomic scope" value="Bacteria"/>
</dbReference>
<dbReference type="STRING" id="598659.NAMH_0155"/>
<dbReference type="Pfam" id="PF03009">
    <property type="entry name" value="GDPD"/>
    <property type="match status" value="1"/>
</dbReference>
<dbReference type="Proteomes" id="UP000000448">
    <property type="component" value="Chromosome"/>
</dbReference>
<proteinExistence type="predicted"/>
<keyword evidence="3" id="KW-1185">Reference proteome</keyword>
<dbReference type="AlphaFoldDB" id="B9L7I3"/>
<dbReference type="PROSITE" id="PS51704">
    <property type="entry name" value="GP_PDE"/>
    <property type="match status" value="1"/>
</dbReference>
<organism evidence="2 3">
    <name type="scientific">Nautilia profundicola (strain ATCC BAA-1463 / DSM 18972 / AmH)</name>
    <dbReference type="NCBI Taxonomy" id="598659"/>
    <lineage>
        <taxon>Bacteria</taxon>
        <taxon>Pseudomonadati</taxon>
        <taxon>Campylobacterota</taxon>
        <taxon>Epsilonproteobacteria</taxon>
        <taxon>Nautiliales</taxon>
        <taxon>Nautiliaceae</taxon>
        <taxon>Nautilia</taxon>
    </lineage>
</organism>
<evidence type="ECO:0000259" key="1">
    <source>
        <dbReference type="PROSITE" id="PS51704"/>
    </source>
</evidence>
<dbReference type="GO" id="GO:0008081">
    <property type="term" value="F:phosphoric diester hydrolase activity"/>
    <property type="evidence" value="ECO:0007669"/>
    <property type="project" value="InterPro"/>
</dbReference>
<dbReference type="SUPFAM" id="SSF51695">
    <property type="entry name" value="PLC-like phosphodiesterases"/>
    <property type="match status" value="1"/>
</dbReference>
<dbReference type="Gene3D" id="3.20.20.190">
    <property type="entry name" value="Phosphatidylinositol (PI) phosphodiesterase"/>
    <property type="match status" value="1"/>
</dbReference>
<name>B9L7I3_NAUPA</name>
<dbReference type="HOGENOM" id="CLU_030006_3_5_7"/>
<accession>B9L7I3</accession>
<dbReference type="PANTHER" id="PTHR46211:SF14">
    <property type="entry name" value="GLYCEROPHOSPHODIESTER PHOSPHODIESTERASE"/>
    <property type="match status" value="1"/>
</dbReference>
<gene>
    <name evidence="2" type="ordered locus">NAMH_0155</name>
</gene>
<dbReference type="GO" id="GO:0006629">
    <property type="term" value="P:lipid metabolic process"/>
    <property type="evidence" value="ECO:0007669"/>
    <property type="project" value="InterPro"/>
</dbReference>
<dbReference type="InterPro" id="IPR017946">
    <property type="entry name" value="PLC-like_Pdiesterase_TIM-brl"/>
</dbReference>
<evidence type="ECO:0000313" key="2">
    <source>
        <dbReference type="EMBL" id="ACM93198.1"/>
    </source>
</evidence>